<feature type="compositionally biased region" description="Basic and acidic residues" evidence="1">
    <location>
        <begin position="419"/>
        <end position="432"/>
    </location>
</feature>
<evidence type="ECO:0000313" key="3">
    <source>
        <dbReference type="Proteomes" id="UP001328107"/>
    </source>
</evidence>
<feature type="compositionally biased region" description="Basic residues" evidence="1">
    <location>
        <begin position="299"/>
        <end position="312"/>
    </location>
</feature>
<feature type="compositionally biased region" description="Basic and acidic residues" evidence="1">
    <location>
        <begin position="332"/>
        <end position="362"/>
    </location>
</feature>
<feature type="compositionally biased region" description="Basic and acidic residues" evidence="1">
    <location>
        <begin position="401"/>
        <end position="410"/>
    </location>
</feature>
<feature type="compositionally biased region" description="Basic and acidic residues" evidence="1">
    <location>
        <begin position="369"/>
        <end position="385"/>
    </location>
</feature>
<feature type="compositionally biased region" description="Basic and acidic residues" evidence="1">
    <location>
        <begin position="154"/>
        <end position="168"/>
    </location>
</feature>
<feature type="compositionally biased region" description="Basic residues" evidence="1">
    <location>
        <begin position="122"/>
        <end position="131"/>
    </location>
</feature>
<dbReference type="EMBL" id="BTRK01000004">
    <property type="protein sequence ID" value="GMR50607.1"/>
    <property type="molecule type" value="Genomic_DNA"/>
</dbReference>
<protein>
    <submittedName>
        <fullName evidence="2">Uncharacterized protein</fullName>
    </submittedName>
</protein>
<dbReference type="Proteomes" id="UP001328107">
    <property type="component" value="Unassembled WGS sequence"/>
</dbReference>
<feature type="region of interest" description="Disordered" evidence="1">
    <location>
        <begin position="229"/>
        <end position="451"/>
    </location>
</feature>
<sequence length="451" mass="53344">MSSLSDEEIDPDSNMFAPAVKPLSIHDNRAYRRRFKRTEDVVKQINNLKWKEGDKVKVVFSSGAYEEMDEKEFLRHPFGRMTLLAMKQGLMDDGRESEREQPSRKEAGGNSSEESDGDRSRKSSRRRKKRSSSSDWYQAEGRELLKRRKKSKKARSEKVNRRMEGREEREDDEDEIQILENEAPPKSRINPNNKKAITLKRSWTKQHKSIGKDEEGEARLIKSRKRRAMKMIDESARDSTGYEEEDEMDKAETSRAWNDRMMRKDDKKRSVKKKKKITVYEEEAEMDQPETSRAWEERRKKKDDKKRIMMKMKKIDSKNDGGGKRNGVVVTQEKKSLMKERREEVKKKKDESRAVRGERADESSDYGEYDGRRLRRDYPSMEARSRSRSPSIECWTNSREWNAERRRDETLEIEDSDKGDESRTVSGERVDESIDYGEYDGRRLRRDYPSV</sequence>
<comment type="caution">
    <text evidence="2">The sequence shown here is derived from an EMBL/GenBank/DDBJ whole genome shotgun (WGS) entry which is preliminary data.</text>
</comment>
<dbReference type="AlphaFoldDB" id="A0AAN5I3F2"/>
<evidence type="ECO:0000313" key="2">
    <source>
        <dbReference type="EMBL" id="GMR50607.1"/>
    </source>
</evidence>
<keyword evidence="3" id="KW-1185">Reference proteome</keyword>
<feature type="compositionally biased region" description="Basic and acidic residues" evidence="1">
    <location>
        <begin position="90"/>
        <end position="107"/>
    </location>
</feature>
<gene>
    <name evidence="2" type="ORF">PMAYCL1PPCAC_20802</name>
</gene>
<feature type="region of interest" description="Disordered" evidence="1">
    <location>
        <begin position="89"/>
        <end position="217"/>
    </location>
</feature>
<feature type="compositionally biased region" description="Basic and acidic residues" evidence="1">
    <location>
        <begin position="439"/>
        <end position="451"/>
    </location>
</feature>
<feature type="compositionally biased region" description="Basic and acidic residues" evidence="1">
    <location>
        <begin position="313"/>
        <end position="323"/>
    </location>
</feature>
<reference evidence="3" key="1">
    <citation type="submission" date="2022-10" db="EMBL/GenBank/DDBJ databases">
        <title>Genome assembly of Pristionchus species.</title>
        <authorList>
            <person name="Yoshida K."/>
            <person name="Sommer R.J."/>
        </authorList>
    </citation>
    <scope>NUCLEOTIDE SEQUENCE [LARGE SCALE GENOMIC DNA]</scope>
    <source>
        <strain evidence="3">RS5460</strain>
    </source>
</reference>
<evidence type="ECO:0000256" key="1">
    <source>
        <dbReference type="SAM" id="MobiDB-lite"/>
    </source>
</evidence>
<name>A0AAN5I3F2_9BILA</name>
<feature type="compositionally biased region" description="Polar residues" evidence="1">
    <location>
        <begin position="388"/>
        <end position="400"/>
    </location>
</feature>
<organism evidence="2 3">
    <name type="scientific">Pristionchus mayeri</name>
    <dbReference type="NCBI Taxonomy" id="1317129"/>
    <lineage>
        <taxon>Eukaryota</taxon>
        <taxon>Metazoa</taxon>
        <taxon>Ecdysozoa</taxon>
        <taxon>Nematoda</taxon>
        <taxon>Chromadorea</taxon>
        <taxon>Rhabditida</taxon>
        <taxon>Rhabditina</taxon>
        <taxon>Diplogasteromorpha</taxon>
        <taxon>Diplogasteroidea</taxon>
        <taxon>Neodiplogasteridae</taxon>
        <taxon>Pristionchus</taxon>
    </lineage>
</organism>
<proteinExistence type="predicted"/>
<accession>A0AAN5I3F2</accession>
<feature type="compositionally biased region" description="Basic and acidic residues" evidence="1">
    <location>
        <begin position="250"/>
        <end position="268"/>
    </location>
</feature>
<feature type="non-terminal residue" evidence="2">
    <location>
        <position position="451"/>
    </location>
</feature>